<reference evidence="2" key="1">
    <citation type="submission" date="2018-11" db="EMBL/GenBank/DDBJ databases">
        <authorList>
            <person name="Alioto T."/>
            <person name="Alioto T."/>
        </authorList>
    </citation>
    <scope>NUCLEOTIDE SEQUENCE</scope>
</reference>
<accession>A0A8B6BIG3</accession>
<dbReference type="SUPFAM" id="SSF48726">
    <property type="entry name" value="Immunoglobulin"/>
    <property type="match status" value="1"/>
</dbReference>
<dbReference type="InterPro" id="IPR036179">
    <property type="entry name" value="Ig-like_dom_sf"/>
</dbReference>
<feature type="domain" description="Ig-like" evidence="1">
    <location>
        <begin position="22"/>
        <end position="115"/>
    </location>
</feature>
<sequence>MMIELEFLIHPLHIHDENSTAPYFEARDDNVAFRIGETATLLCAVANLNTRFVYWRRTSESHPLIIGDFVYSPDQRHSIKRVARKNEWNLVIRDLQADDAGVYECAISTKEKDIRRLVILRVN</sequence>
<dbReference type="PROSITE" id="PS50835">
    <property type="entry name" value="IG_LIKE"/>
    <property type="match status" value="1"/>
</dbReference>
<evidence type="ECO:0000313" key="3">
    <source>
        <dbReference type="Proteomes" id="UP000596742"/>
    </source>
</evidence>
<dbReference type="InterPro" id="IPR013106">
    <property type="entry name" value="Ig_V-set"/>
</dbReference>
<dbReference type="OrthoDB" id="190835at2759"/>
<keyword evidence="3" id="KW-1185">Reference proteome</keyword>
<dbReference type="EMBL" id="UYJE01000220">
    <property type="protein sequence ID" value="VDH91314.1"/>
    <property type="molecule type" value="Genomic_DNA"/>
</dbReference>
<dbReference type="Pfam" id="PF07686">
    <property type="entry name" value="V-set"/>
    <property type="match status" value="1"/>
</dbReference>
<dbReference type="SMART" id="SM00406">
    <property type="entry name" value="IGv"/>
    <property type="match status" value="1"/>
</dbReference>
<dbReference type="PANTHER" id="PTHR23279">
    <property type="entry name" value="DEFECTIVE PROBOSCIS EXTENSION RESPONSE DPR -RELATED"/>
    <property type="match status" value="1"/>
</dbReference>
<dbReference type="AlphaFoldDB" id="A0A8B6BIG3"/>
<dbReference type="GO" id="GO:0050808">
    <property type="term" value="P:synapse organization"/>
    <property type="evidence" value="ECO:0007669"/>
    <property type="project" value="TreeGrafter"/>
</dbReference>
<dbReference type="SMART" id="SM00408">
    <property type="entry name" value="IGc2"/>
    <property type="match status" value="1"/>
</dbReference>
<evidence type="ECO:0000259" key="1">
    <source>
        <dbReference type="PROSITE" id="PS50835"/>
    </source>
</evidence>
<protein>
    <recommendedName>
        <fullName evidence="1">Ig-like domain-containing protein</fullName>
    </recommendedName>
</protein>
<dbReference type="Proteomes" id="UP000596742">
    <property type="component" value="Unassembled WGS sequence"/>
</dbReference>
<evidence type="ECO:0000313" key="2">
    <source>
        <dbReference type="EMBL" id="VDH91314.1"/>
    </source>
</evidence>
<dbReference type="InterPro" id="IPR003599">
    <property type="entry name" value="Ig_sub"/>
</dbReference>
<comment type="caution">
    <text evidence="2">The sequence shown here is derived from an EMBL/GenBank/DDBJ whole genome shotgun (WGS) entry which is preliminary data.</text>
</comment>
<dbReference type="GO" id="GO:0032589">
    <property type="term" value="C:neuron projection membrane"/>
    <property type="evidence" value="ECO:0007669"/>
    <property type="project" value="TreeGrafter"/>
</dbReference>
<dbReference type="InterPro" id="IPR013783">
    <property type="entry name" value="Ig-like_fold"/>
</dbReference>
<dbReference type="InterPro" id="IPR037448">
    <property type="entry name" value="Zig-8"/>
</dbReference>
<proteinExistence type="predicted"/>
<dbReference type="PANTHER" id="PTHR23279:SF36">
    <property type="entry name" value="DEFECTIVE PROBOSCIS EXTENSION RESPONSE 9, ISOFORM A"/>
    <property type="match status" value="1"/>
</dbReference>
<name>A0A8B6BIG3_MYTGA</name>
<dbReference type="Gene3D" id="2.60.40.10">
    <property type="entry name" value="Immunoglobulins"/>
    <property type="match status" value="1"/>
</dbReference>
<gene>
    <name evidence="2" type="ORF">MGAL_10B009841</name>
</gene>
<dbReference type="SMART" id="SM00409">
    <property type="entry name" value="IG"/>
    <property type="match status" value="1"/>
</dbReference>
<dbReference type="InterPro" id="IPR003598">
    <property type="entry name" value="Ig_sub2"/>
</dbReference>
<feature type="non-terminal residue" evidence="2">
    <location>
        <position position="1"/>
    </location>
</feature>
<organism evidence="2 3">
    <name type="scientific">Mytilus galloprovincialis</name>
    <name type="common">Mediterranean mussel</name>
    <dbReference type="NCBI Taxonomy" id="29158"/>
    <lineage>
        <taxon>Eukaryota</taxon>
        <taxon>Metazoa</taxon>
        <taxon>Spiralia</taxon>
        <taxon>Lophotrochozoa</taxon>
        <taxon>Mollusca</taxon>
        <taxon>Bivalvia</taxon>
        <taxon>Autobranchia</taxon>
        <taxon>Pteriomorphia</taxon>
        <taxon>Mytilida</taxon>
        <taxon>Mytiloidea</taxon>
        <taxon>Mytilidae</taxon>
        <taxon>Mytilinae</taxon>
        <taxon>Mytilus</taxon>
    </lineage>
</organism>
<dbReference type="InterPro" id="IPR007110">
    <property type="entry name" value="Ig-like_dom"/>
</dbReference>